<evidence type="ECO:0000313" key="1">
    <source>
        <dbReference type="EMBL" id="KAJ8314097.1"/>
    </source>
</evidence>
<comment type="caution">
    <text evidence="1">The sequence shown here is derived from an EMBL/GenBank/DDBJ whole genome shotgun (WGS) entry which is preliminary data.</text>
</comment>
<proteinExistence type="predicted"/>
<dbReference type="Proteomes" id="UP001217089">
    <property type="component" value="Unassembled WGS sequence"/>
</dbReference>
<organism evidence="1 2">
    <name type="scientific">Tegillarca granosa</name>
    <name type="common">Malaysian cockle</name>
    <name type="synonym">Anadara granosa</name>
    <dbReference type="NCBI Taxonomy" id="220873"/>
    <lineage>
        <taxon>Eukaryota</taxon>
        <taxon>Metazoa</taxon>
        <taxon>Spiralia</taxon>
        <taxon>Lophotrochozoa</taxon>
        <taxon>Mollusca</taxon>
        <taxon>Bivalvia</taxon>
        <taxon>Autobranchia</taxon>
        <taxon>Pteriomorphia</taxon>
        <taxon>Arcoida</taxon>
        <taxon>Arcoidea</taxon>
        <taxon>Arcidae</taxon>
        <taxon>Tegillarca</taxon>
    </lineage>
</organism>
<accession>A0ABQ9FE14</accession>
<keyword evidence="2" id="KW-1185">Reference proteome</keyword>
<dbReference type="EMBL" id="JARBDR010000342">
    <property type="protein sequence ID" value="KAJ8314097.1"/>
    <property type="molecule type" value="Genomic_DNA"/>
</dbReference>
<sequence length="152" mass="18256">MARKEVKRARRLFSERQKEIEERRKEILKAKFEEKQRKERNKIERLEGFTKDIVSWGLWQNEQQVDQHLSLYSKKKDKLDALKAQLGFRKQVLHQKPKDESMKDVYSVSKSVDGRRVQLSVEELALNVKKFQDFYLGLMLNLRTTGPYIRMN</sequence>
<protein>
    <submittedName>
        <fullName evidence="1">Uncharacterized protein</fullName>
    </submittedName>
</protein>
<reference evidence="1 2" key="1">
    <citation type="submission" date="2022-12" db="EMBL/GenBank/DDBJ databases">
        <title>Chromosome-level genome of Tegillarca granosa.</title>
        <authorList>
            <person name="Kim J."/>
        </authorList>
    </citation>
    <scope>NUCLEOTIDE SEQUENCE [LARGE SCALE GENOMIC DNA]</scope>
    <source>
        <strain evidence="1">Teg-2019</strain>
        <tissue evidence="1">Adductor muscle</tissue>
    </source>
</reference>
<gene>
    <name evidence="1" type="ORF">KUTeg_008658</name>
</gene>
<evidence type="ECO:0000313" key="2">
    <source>
        <dbReference type="Proteomes" id="UP001217089"/>
    </source>
</evidence>
<name>A0ABQ9FE14_TEGGR</name>